<gene>
    <name evidence="3" type="ORF">GTO91_09985</name>
</gene>
<protein>
    <submittedName>
        <fullName evidence="3">DUF485 domain-containing protein</fullName>
    </submittedName>
</protein>
<dbReference type="Proteomes" id="UP000463470">
    <property type="component" value="Unassembled WGS sequence"/>
</dbReference>
<feature type="compositionally biased region" description="Basic and acidic residues" evidence="1">
    <location>
        <begin position="12"/>
        <end position="23"/>
    </location>
</feature>
<accession>A0A845L5B0</accession>
<dbReference type="PANTHER" id="PTHR38441">
    <property type="entry name" value="INTEGRAL MEMBRANE PROTEIN-RELATED"/>
    <property type="match status" value="1"/>
</dbReference>
<dbReference type="EMBL" id="WXEY01000009">
    <property type="protein sequence ID" value="MZP30034.1"/>
    <property type="molecule type" value="Genomic_DNA"/>
</dbReference>
<keyword evidence="2" id="KW-0812">Transmembrane</keyword>
<dbReference type="OrthoDB" id="2886991at2"/>
<dbReference type="AlphaFoldDB" id="A0A845L5B0"/>
<comment type="caution">
    <text evidence="3">The sequence shown here is derived from an EMBL/GenBank/DDBJ whole genome shotgun (WGS) entry which is preliminary data.</text>
</comment>
<reference evidence="3 4" key="1">
    <citation type="submission" date="2020-01" db="EMBL/GenBank/DDBJ databases">
        <title>Whole-genome sequence of Heliobacterium undosum DSM 13378.</title>
        <authorList>
            <person name="Kyndt J.A."/>
            <person name="Meyer T.E."/>
        </authorList>
    </citation>
    <scope>NUCLEOTIDE SEQUENCE [LARGE SCALE GENOMIC DNA]</scope>
    <source>
        <strain evidence="3 4">DSM 13378</strain>
    </source>
</reference>
<evidence type="ECO:0000313" key="4">
    <source>
        <dbReference type="Proteomes" id="UP000463470"/>
    </source>
</evidence>
<keyword evidence="2" id="KW-0472">Membrane</keyword>
<organism evidence="3 4">
    <name type="scientific">Heliomicrobium undosum</name>
    <dbReference type="NCBI Taxonomy" id="121734"/>
    <lineage>
        <taxon>Bacteria</taxon>
        <taxon>Bacillati</taxon>
        <taxon>Bacillota</taxon>
        <taxon>Clostridia</taxon>
        <taxon>Eubacteriales</taxon>
        <taxon>Heliobacteriaceae</taxon>
        <taxon>Heliomicrobium</taxon>
    </lineage>
</organism>
<feature type="transmembrane region" description="Helical" evidence="2">
    <location>
        <begin position="80"/>
        <end position="102"/>
    </location>
</feature>
<keyword evidence="4" id="KW-1185">Reference proteome</keyword>
<dbReference type="Pfam" id="PF04341">
    <property type="entry name" value="DUF485"/>
    <property type="match status" value="1"/>
</dbReference>
<dbReference type="PANTHER" id="PTHR38441:SF1">
    <property type="entry name" value="MEMBRANE PROTEIN"/>
    <property type="match status" value="1"/>
</dbReference>
<sequence length="126" mass="14347">MGQPVITTAQEAHWKGPEKPRDTETRWVEISESAEFRGLMAAKARFLIPAILFSFVYYFALPLSVGYFPHIMKKQVIGSINLAYLFALSQFFVAWAVAFIYARVAENSFDVTVNRIKEKLRGRGNP</sequence>
<evidence type="ECO:0000313" key="3">
    <source>
        <dbReference type="EMBL" id="MZP30034.1"/>
    </source>
</evidence>
<evidence type="ECO:0000256" key="2">
    <source>
        <dbReference type="SAM" id="Phobius"/>
    </source>
</evidence>
<proteinExistence type="predicted"/>
<keyword evidence="2" id="KW-1133">Transmembrane helix</keyword>
<dbReference type="InterPro" id="IPR007436">
    <property type="entry name" value="DUF485"/>
</dbReference>
<feature type="region of interest" description="Disordered" evidence="1">
    <location>
        <begin position="1"/>
        <end position="23"/>
    </location>
</feature>
<feature type="compositionally biased region" description="Polar residues" evidence="1">
    <location>
        <begin position="1"/>
        <end position="10"/>
    </location>
</feature>
<evidence type="ECO:0000256" key="1">
    <source>
        <dbReference type="SAM" id="MobiDB-lite"/>
    </source>
</evidence>
<dbReference type="RefSeq" id="WP_161258562.1">
    <property type="nucleotide sequence ID" value="NZ_WXEY01000009.1"/>
</dbReference>
<feature type="transmembrane region" description="Helical" evidence="2">
    <location>
        <begin position="46"/>
        <end position="68"/>
    </location>
</feature>
<name>A0A845L5B0_9FIRM</name>